<dbReference type="PRINTS" id="PR00094">
    <property type="entry name" value="ADENYLTKNASE"/>
</dbReference>
<keyword evidence="2" id="KW-0808">Transferase</keyword>
<protein>
    <submittedName>
        <fullName evidence="9">Aste57867_16060 protein</fullName>
    </submittedName>
</protein>
<sequence>MDPNELTIRRAQASDAGDVGELDSPEKTVQRLMFGRSHANALIETSYLALTAENASGEIVGFMSLNDHPPGDLSEEANYLDYVCDIYGLENFPSNNVTSRFKVSTTLFMTYFVYTSSMPVSTLLPDFLSTIFNLLLSIEWILFPIHNSLTHAEIAPLLQHFVPTTKVNANTMGYDEEITGEFDVLAAAAQSYLPAVTIRKANIEDHDDLEPILLAQNQALVNTFGDYFLAELIGSQTAHNMCLVAESPAMPSRAVGIMALSDQVDLGTLRDCFDLSMYNNLLKPPSSSVTGPGTGSRLEKILKRRKSPKIVMFGPPAAGKTTQVEKLVSQYGLVSLTVSVLLRVASRMSHTMGKKVKRHLDKHEEVPDEIVLTILAERIHESDCITQGWVLDGYPTTEGQAQAMLQRGIKPDVLVVLDIPNDQVLQRLVKVGAGMESKPRLKKYHDHAPGIMKIFSRDQALITVDGLKDKEVVTYSLIQALSSSDKTQFTRPKAAHDGGGLDGPPTFVICGPPAGGKGTQCELLVKKYGVVHLSTGDMLRAAIKAGSELGTKAQSFMNAGELVPDELIIQVVLARLKESDCETQGWLLDGFPRTEVQAQTMVVQGIVPRMVIVLAVPDDEVVKRISGRRVDVDTGKTYHLIYNPPPPELKDKVIQRTDDTEETIKVRLGHYHTNCGAIVKTFAQTSIVLDVDGMQPKDKITDEISTALAKPTINNAMDASHHPTDGASDKSSPDSGPPKLIICGPPAGGKGTQCELLVEQFGVVHLSTGDILRAAIQAGTDVGLKAKGFMDAGELVPDDLIIRVVVDRLEQRDCLEQGWLLDGFPRTEVQAQAMLGLGIVPHLVIVLDVPADEVIQRISGRRIDPITGKTYHVTFNPPPPGVDVVQRADDTEETIKVRLAKYNENCGAVVKSFAKTSRVLRVDGMEGKTKIAAEIARTIKGDAAHHDAQPPKLMICGPPAGGKGTQCEQLVKKYGVVHLSTGDMLRAAVTEGTETGLKAKKYMDMGELVPDELIMDTILDRLAHADCVQQGWLLDGFPRNEAQARSMVAFGILPDMVLVLDVPDDEVIQRISGRRVDPATGKTYHVTFNPPPPDVKVIQRSDDTEATVRIRLKSYHLNVNGVLKVFAPLAAVVHFSSHETTSADVTAAILASVDDSRARVDVEGNAFLMTLFCIDATYQVRAPEFLRYAFSLFPHKEYCIVTVSPLSSQPLVLSAFTLVPFKPSSTYSHSLYLLHRDALPFLSPGDTAITVSRFRMSESFDQLAPLVETLPPASIAALEDEMALAAEEDEIGLEDNPKHVLFVARVHGVVVALASLARDHEMTNSLKHHFDIEQFVVLSHHRAKDQALLSQWVLNPIYACAGRFILKEVMRFFKKTCLFVCVPPHAHVSSLVVQDFVLALPRRQIERAERSNQDVVDPLEAKKLVFAHGALYFYTKRLLSEPKMTVNTRIVVVGASDTGLTCIKRLLQVPYARFTNITLVSPHGLNLFPSQSSSSSPDLTHFLRPSMLKASDLDQFGLHSHVRTVVSRLVQIDRQAKAIVLVDNSCLPYDVLILATGLVDGTCTKLGLVSDYDGEKYLPPSIPTGLLTVHDAATAKKVVETLKKLKSGARVVVAGTSAFTLGVLQGVLALGIAAPAWLKGAASIGDDPRIQELVGALLAHKAIAVLDSYEIYALVVNPRTNALEGLQCKSTVPGSPSGTRSPRVTQTLVPCDVLLCCGQDDSDFDAFRAINESGLVYDGRLVVNARFQTSDPCIYAGGSLCRFSRRFPTALYQQHYSALECGEHLAASVLDVIDPLVGHALSSVVDDSKKMPPPKFTMPKVCHSVWMDDTHYVNINLPDIPTSLKSLTTDTGDGSNYCCLQFDEYGILARLTYFGTQPVEVSNLACVVGLHEAYLNCAISSFQQNLVADWIGFFRQTWAAAIYHDRFHDFCIRLNAALKYDEGIRMIVESVKRQVAETGSIKDAMATVQQQAGRGGCGLMPTTKKMIELNLLDYLSMNREVLNMYFLPQSGDSAKKCG</sequence>
<dbReference type="Pfam" id="PF23150">
    <property type="entry name" value="CFAP61_dimer"/>
    <property type="match status" value="1"/>
</dbReference>
<dbReference type="SUPFAM" id="SSF57774">
    <property type="entry name" value="Microbial and mitochondrial ADK, insert 'zinc finger' domain"/>
    <property type="match status" value="1"/>
</dbReference>
<dbReference type="InterPro" id="IPR056299">
    <property type="entry name" value="CFAP61_dimer"/>
</dbReference>
<dbReference type="InterPro" id="IPR036193">
    <property type="entry name" value="ADK_active_lid_dom_sf"/>
</dbReference>
<dbReference type="InterPro" id="IPR027417">
    <property type="entry name" value="P-loop_NTPase"/>
</dbReference>
<feature type="domain" description="CFAP61 dimerisation" evidence="7">
    <location>
        <begin position="1814"/>
        <end position="1922"/>
    </location>
</feature>
<evidence type="ECO:0000256" key="5">
    <source>
        <dbReference type="SAM" id="MobiDB-lite"/>
    </source>
</evidence>
<dbReference type="Gene3D" id="3.40.50.300">
    <property type="entry name" value="P-loop containing nucleotide triphosphate hydrolases"/>
    <property type="match status" value="4"/>
</dbReference>
<dbReference type="EMBL" id="VJMH01005790">
    <property type="protein sequence ID" value="KAF0692912.1"/>
    <property type="molecule type" value="Genomic_DNA"/>
</dbReference>
<gene>
    <name evidence="9" type="primary">Aste57867_16060</name>
    <name evidence="8" type="ORF">As57867_016004</name>
    <name evidence="9" type="ORF">ASTE57867_16060</name>
</gene>
<dbReference type="CDD" id="cd01428">
    <property type="entry name" value="ADK"/>
    <property type="match status" value="4"/>
</dbReference>
<accession>A0A485L4N0</accession>
<organism evidence="9 10">
    <name type="scientific">Aphanomyces stellatus</name>
    <dbReference type="NCBI Taxonomy" id="120398"/>
    <lineage>
        <taxon>Eukaryota</taxon>
        <taxon>Sar</taxon>
        <taxon>Stramenopiles</taxon>
        <taxon>Oomycota</taxon>
        <taxon>Saprolegniomycetes</taxon>
        <taxon>Saprolegniales</taxon>
        <taxon>Verrucalvaceae</taxon>
        <taxon>Aphanomyces</taxon>
    </lineage>
</organism>
<evidence type="ECO:0000256" key="3">
    <source>
        <dbReference type="ARBA" id="ARBA00022741"/>
    </source>
</evidence>
<comment type="similarity">
    <text evidence="1">Belongs to the adenylate kinase family.</text>
</comment>
<dbReference type="Proteomes" id="UP000332933">
    <property type="component" value="Unassembled WGS sequence"/>
</dbReference>
<dbReference type="InterPro" id="IPR000850">
    <property type="entry name" value="Adenylat/UMP-CMP_kin"/>
</dbReference>
<dbReference type="PANTHER" id="PTHR21178:SF8">
    <property type="entry name" value="CILIA- AND FLAGELLA-ASSOCIATED PROTEIN 61"/>
    <property type="match status" value="1"/>
</dbReference>
<proteinExistence type="inferred from homology"/>
<dbReference type="NCBIfam" id="TIGR01351">
    <property type="entry name" value="adk"/>
    <property type="match status" value="3"/>
</dbReference>
<keyword evidence="3" id="KW-0547">Nucleotide-binding</keyword>
<dbReference type="InterPro" id="IPR033690">
    <property type="entry name" value="Adenylat_kinase_CS"/>
</dbReference>
<dbReference type="GO" id="GO:0004017">
    <property type="term" value="F:AMP kinase activity"/>
    <property type="evidence" value="ECO:0007669"/>
    <property type="project" value="InterPro"/>
</dbReference>
<feature type="compositionally biased region" description="Basic and acidic residues" evidence="5">
    <location>
        <begin position="719"/>
        <end position="732"/>
    </location>
</feature>
<evidence type="ECO:0000259" key="6">
    <source>
        <dbReference type="Pfam" id="PF16092"/>
    </source>
</evidence>
<dbReference type="Gene3D" id="3.50.50.60">
    <property type="entry name" value="FAD/NAD(P)-binding domain"/>
    <property type="match status" value="2"/>
</dbReference>
<dbReference type="InterPro" id="IPR006259">
    <property type="entry name" value="Adenyl_kin_sub"/>
</dbReference>
<keyword evidence="10" id="KW-1185">Reference proteome</keyword>
<evidence type="ECO:0000259" key="7">
    <source>
        <dbReference type="Pfam" id="PF23150"/>
    </source>
</evidence>
<dbReference type="GO" id="GO:0005524">
    <property type="term" value="F:ATP binding"/>
    <property type="evidence" value="ECO:0007669"/>
    <property type="project" value="InterPro"/>
</dbReference>
<evidence type="ECO:0000256" key="1">
    <source>
        <dbReference type="ARBA" id="ARBA00007220"/>
    </source>
</evidence>
<dbReference type="Pfam" id="PF00406">
    <property type="entry name" value="ADK"/>
    <property type="match status" value="4"/>
</dbReference>
<dbReference type="Pfam" id="PF16092">
    <property type="entry name" value="CFAP61_N"/>
    <property type="match status" value="1"/>
</dbReference>
<evidence type="ECO:0000313" key="8">
    <source>
        <dbReference type="EMBL" id="KAF0692912.1"/>
    </source>
</evidence>
<dbReference type="SUPFAM" id="SSF52540">
    <property type="entry name" value="P-loop containing nucleoside triphosphate hydrolases"/>
    <property type="match status" value="4"/>
</dbReference>
<evidence type="ECO:0000256" key="4">
    <source>
        <dbReference type="ARBA" id="ARBA00022777"/>
    </source>
</evidence>
<evidence type="ECO:0000313" key="9">
    <source>
        <dbReference type="EMBL" id="VFT92844.1"/>
    </source>
</evidence>
<dbReference type="PROSITE" id="PS00113">
    <property type="entry name" value="ADENYLATE_KINASE"/>
    <property type="match status" value="3"/>
</dbReference>
<keyword evidence="4" id="KW-0418">Kinase</keyword>
<dbReference type="OrthoDB" id="439792at2759"/>
<dbReference type="InterPro" id="IPR032151">
    <property type="entry name" value="CFAP61_N"/>
</dbReference>
<dbReference type="SUPFAM" id="SSF51905">
    <property type="entry name" value="FAD/NAD(P)-binding domain"/>
    <property type="match status" value="1"/>
</dbReference>
<dbReference type="EMBL" id="CAADRA010005811">
    <property type="protein sequence ID" value="VFT92844.1"/>
    <property type="molecule type" value="Genomic_DNA"/>
</dbReference>
<name>A0A485L4N0_9STRA</name>
<dbReference type="PANTHER" id="PTHR21178">
    <property type="entry name" value="CILIA- AND FLAGELLA-ASSOCIATED PROTEIN 61"/>
    <property type="match status" value="1"/>
</dbReference>
<dbReference type="InterPro" id="IPR038884">
    <property type="entry name" value="CFAP61"/>
</dbReference>
<dbReference type="HAMAP" id="MF_00235">
    <property type="entry name" value="Adenylate_kinase_Adk"/>
    <property type="match status" value="3"/>
</dbReference>
<evidence type="ECO:0000313" key="10">
    <source>
        <dbReference type="Proteomes" id="UP000332933"/>
    </source>
</evidence>
<feature type="region of interest" description="Disordered" evidence="5">
    <location>
        <begin position="716"/>
        <end position="739"/>
    </location>
</feature>
<dbReference type="InterPro" id="IPR036188">
    <property type="entry name" value="FAD/NAD-bd_sf"/>
</dbReference>
<reference evidence="9 10" key="1">
    <citation type="submission" date="2019-03" db="EMBL/GenBank/DDBJ databases">
        <authorList>
            <person name="Gaulin E."/>
            <person name="Dumas B."/>
        </authorList>
    </citation>
    <scope>NUCLEOTIDE SEQUENCE [LARGE SCALE GENOMIC DNA]</scope>
    <source>
        <strain evidence="9">CBS 568.67</strain>
    </source>
</reference>
<reference evidence="8" key="2">
    <citation type="submission" date="2019-06" db="EMBL/GenBank/DDBJ databases">
        <title>Genomics analysis of Aphanomyces spp. identifies a new class of oomycete effector associated with host adaptation.</title>
        <authorList>
            <person name="Gaulin E."/>
        </authorList>
    </citation>
    <scope>NUCLEOTIDE SEQUENCE</scope>
    <source>
        <strain evidence="8">CBS 578.67</strain>
    </source>
</reference>
<evidence type="ECO:0000256" key="2">
    <source>
        <dbReference type="ARBA" id="ARBA00022679"/>
    </source>
</evidence>
<feature type="domain" description="Cilia- and flagella-associated protein 61 N-terminal" evidence="6">
    <location>
        <begin position="7"/>
        <end position="284"/>
    </location>
</feature>